<feature type="signal peptide" evidence="1">
    <location>
        <begin position="1"/>
        <end position="18"/>
    </location>
</feature>
<comment type="caution">
    <text evidence="2">The sequence shown here is derived from an EMBL/GenBank/DDBJ whole genome shotgun (WGS) entry which is preliminary data.</text>
</comment>
<sequence>MKKIIGAALTLACTSAFAQGPHAMPRPAQGGTDRVLLVDPNQMPLPPPPGQSHQMQRSAMIKAEDGFSAVKKSPEEVRKFMNELKVVKGRQSSAAEAAAFVETVKSGRPIPTTPIVVNSVGDLKVGFHAATVRSGKLIGATPQGTIVNGKWTGIERYFHIEGSGYWRVSEMDLAASGGMFYMNKAAVNTTVAGKPAISLVLTDDQGRRLEEVLWVNGGTLYKVTYAPDQHAGHDGKKINSAISAVSLAAELQ</sequence>
<accession>A0ABX0LJ46</accession>
<dbReference type="Proteomes" id="UP000785613">
    <property type="component" value="Unassembled WGS sequence"/>
</dbReference>
<name>A0ABX0LJ46_9BURK</name>
<reference evidence="2 3" key="1">
    <citation type="submission" date="2019-09" db="EMBL/GenBank/DDBJ databases">
        <title>Taxonomy of Antarctic Massilia spp.: description of Massilia rubra sp. nov., Massilia aquatica sp. nov., Massilia mucilaginosa sp. nov., Massilia frigida sp. nov. isolated from streams, lakes and regoliths.</title>
        <authorList>
            <person name="Holochova P."/>
            <person name="Sedlacek I."/>
            <person name="Kralova S."/>
            <person name="Maslanova I."/>
            <person name="Busse H.-J."/>
            <person name="Stankova E."/>
            <person name="Vrbovska V."/>
            <person name="Kovarovic V."/>
            <person name="Bartak M."/>
            <person name="Svec P."/>
            <person name="Pantucek R."/>
        </authorList>
    </citation>
    <scope>NUCLEOTIDE SEQUENCE [LARGE SCALE GENOMIC DNA]</scope>
    <source>
        <strain evidence="2 3">CCM 8692</strain>
    </source>
</reference>
<protein>
    <submittedName>
        <fullName evidence="2">Uncharacterized protein</fullName>
    </submittedName>
</protein>
<evidence type="ECO:0000313" key="3">
    <source>
        <dbReference type="Proteomes" id="UP000785613"/>
    </source>
</evidence>
<evidence type="ECO:0000313" key="2">
    <source>
        <dbReference type="EMBL" id="NHZ32800.1"/>
    </source>
</evidence>
<proteinExistence type="predicted"/>
<dbReference type="RefSeq" id="WP_167221887.1">
    <property type="nucleotide sequence ID" value="NZ_VUYU01000002.1"/>
</dbReference>
<keyword evidence="1" id="KW-0732">Signal</keyword>
<keyword evidence="3" id="KW-1185">Reference proteome</keyword>
<gene>
    <name evidence="2" type="ORF">F0185_04250</name>
</gene>
<feature type="chain" id="PRO_5046835761" evidence="1">
    <location>
        <begin position="19"/>
        <end position="252"/>
    </location>
</feature>
<dbReference type="EMBL" id="VUYU01000002">
    <property type="protein sequence ID" value="NHZ32800.1"/>
    <property type="molecule type" value="Genomic_DNA"/>
</dbReference>
<evidence type="ECO:0000256" key="1">
    <source>
        <dbReference type="SAM" id="SignalP"/>
    </source>
</evidence>
<organism evidence="2 3">
    <name type="scientific">Massilia rubra</name>
    <dbReference type="NCBI Taxonomy" id="2607910"/>
    <lineage>
        <taxon>Bacteria</taxon>
        <taxon>Pseudomonadati</taxon>
        <taxon>Pseudomonadota</taxon>
        <taxon>Betaproteobacteria</taxon>
        <taxon>Burkholderiales</taxon>
        <taxon>Oxalobacteraceae</taxon>
        <taxon>Telluria group</taxon>
        <taxon>Massilia</taxon>
    </lineage>
</organism>